<keyword evidence="2" id="KW-1185">Reference proteome</keyword>
<dbReference type="AlphaFoldDB" id="A0A366DD45"/>
<protein>
    <submittedName>
        <fullName evidence="1">Uncharacterized protein</fullName>
    </submittedName>
</protein>
<evidence type="ECO:0000313" key="2">
    <source>
        <dbReference type="Proteomes" id="UP000252586"/>
    </source>
</evidence>
<dbReference type="Proteomes" id="UP000252586">
    <property type="component" value="Unassembled WGS sequence"/>
</dbReference>
<gene>
    <name evidence="1" type="ORF">DFR74_110119</name>
</gene>
<comment type="caution">
    <text evidence="1">The sequence shown here is derived from an EMBL/GenBank/DDBJ whole genome shotgun (WGS) entry which is preliminary data.</text>
</comment>
<name>A0A366DD45_9NOCA</name>
<dbReference type="STRING" id="1210090.GCA_001613185_05075"/>
<sequence length="79" mass="8432">MIAALAITKRSDRETNLGLQSALPRPCWAALVVDEVVAAHPKILNDAKVALRNARGVARHSYGVLGLTEAELTAEIASR</sequence>
<proteinExistence type="predicted"/>
<organism evidence="1 2">
    <name type="scientific">Nocardia puris</name>
    <dbReference type="NCBI Taxonomy" id="208602"/>
    <lineage>
        <taxon>Bacteria</taxon>
        <taxon>Bacillati</taxon>
        <taxon>Actinomycetota</taxon>
        <taxon>Actinomycetes</taxon>
        <taxon>Mycobacteriales</taxon>
        <taxon>Nocardiaceae</taxon>
        <taxon>Nocardia</taxon>
    </lineage>
</organism>
<reference evidence="1 2" key="1">
    <citation type="submission" date="2018-06" db="EMBL/GenBank/DDBJ databases">
        <title>Genomic Encyclopedia of Type Strains, Phase IV (KMG-IV): sequencing the most valuable type-strain genomes for metagenomic binning, comparative biology and taxonomic classification.</title>
        <authorList>
            <person name="Goeker M."/>
        </authorList>
    </citation>
    <scope>NUCLEOTIDE SEQUENCE [LARGE SCALE GENOMIC DNA]</scope>
    <source>
        <strain evidence="1 2">DSM 44599</strain>
    </source>
</reference>
<dbReference type="EMBL" id="QNRE01000010">
    <property type="protein sequence ID" value="RBO87865.1"/>
    <property type="molecule type" value="Genomic_DNA"/>
</dbReference>
<accession>A0A366DD45</accession>
<evidence type="ECO:0000313" key="1">
    <source>
        <dbReference type="EMBL" id="RBO87865.1"/>
    </source>
</evidence>